<protein>
    <submittedName>
        <fullName evidence="2">Uncharacterized protein</fullName>
    </submittedName>
</protein>
<feature type="region of interest" description="Disordered" evidence="1">
    <location>
        <begin position="1"/>
        <end position="41"/>
    </location>
</feature>
<name>A0A2N9GLL6_FAGSY</name>
<dbReference type="EMBL" id="OIVN01002084">
    <property type="protein sequence ID" value="SPD00403.1"/>
    <property type="molecule type" value="Genomic_DNA"/>
</dbReference>
<feature type="region of interest" description="Disordered" evidence="1">
    <location>
        <begin position="53"/>
        <end position="122"/>
    </location>
</feature>
<organism evidence="2">
    <name type="scientific">Fagus sylvatica</name>
    <name type="common">Beechnut</name>
    <dbReference type="NCBI Taxonomy" id="28930"/>
    <lineage>
        <taxon>Eukaryota</taxon>
        <taxon>Viridiplantae</taxon>
        <taxon>Streptophyta</taxon>
        <taxon>Embryophyta</taxon>
        <taxon>Tracheophyta</taxon>
        <taxon>Spermatophyta</taxon>
        <taxon>Magnoliopsida</taxon>
        <taxon>eudicotyledons</taxon>
        <taxon>Gunneridae</taxon>
        <taxon>Pentapetalae</taxon>
        <taxon>rosids</taxon>
        <taxon>fabids</taxon>
        <taxon>Fagales</taxon>
        <taxon>Fagaceae</taxon>
        <taxon>Fagus</taxon>
    </lineage>
</organism>
<gene>
    <name evidence="2" type="ORF">FSB_LOCUS28285</name>
</gene>
<reference evidence="2" key="1">
    <citation type="submission" date="2018-02" db="EMBL/GenBank/DDBJ databases">
        <authorList>
            <person name="Cohen D.B."/>
            <person name="Kent A.D."/>
        </authorList>
    </citation>
    <scope>NUCLEOTIDE SEQUENCE</scope>
</reference>
<accession>A0A2N9GLL6</accession>
<sequence length="122" mass="13231">MSVFSMLFKSIPPATPNHPEPPRASHPEPASPRTTPPPRAGLEISRLTQAVTHLEPKKLANGRIGAANDHRKELTTPGKGGSLAPSPIWYQAPGDLSHRRRSGQAHIWRSLSPSSRSLRRGA</sequence>
<evidence type="ECO:0000256" key="1">
    <source>
        <dbReference type="SAM" id="MobiDB-lite"/>
    </source>
</evidence>
<proteinExistence type="predicted"/>
<dbReference type="AlphaFoldDB" id="A0A2N9GLL6"/>
<evidence type="ECO:0000313" key="2">
    <source>
        <dbReference type="EMBL" id="SPD00403.1"/>
    </source>
</evidence>